<dbReference type="AlphaFoldDB" id="A0AAW2EH98"/>
<name>A0AAW2EH98_9HYME</name>
<evidence type="ECO:0000313" key="2">
    <source>
        <dbReference type="Proteomes" id="UP001430953"/>
    </source>
</evidence>
<dbReference type="Proteomes" id="UP001430953">
    <property type="component" value="Unassembled WGS sequence"/>
</dbReference>
<accession>A0AAW2EH98</accession>
<protein>
    <submittedName>
        <fullName evidence="1">Uncharacterized protein</fullName>
    </submittedName>
</protein>
<proteinExistence type="predicted"/>
<sequence length="129" mass="15024">MVPFIFLSLNVFVRNSLYARVTSCAKTERRRGLHPLCCRAFVTLYLLLLIETAKSQRTTIDQLCASKRKCVLGLCDCLQKGSRCIVNTAASLLRDYNYYMNRHKGKGWVLTDRRQTCVNRHVDHKQRRK</sequence>
<evidence type="ECO:0000313" key="1">
    <source>
        <dbReference type="EMBL" id="KAL0102143.1"/>
    </source>
</evidence>
<keyword evidence="2" id="KW-1185">Reference proteome</keyword>
<reference evidence="1 2" key="1">
    <citation type="submission" date="2023-03" db="EMBL/GenBank/DDBJ databases">
        <title>High recombination rates correlate with genetic variation in Cardiocondyla obscurior ants.</title>
        <authorList>
            <person name="Errbii M."/>
        </authorList>
    </citation>
    <scope>NUCLEOTIDE SEQUENCE [LARGE SCALE GENOMIC DNA]</scope>
    <source>
        <strain evidence="1">Alpha-2009</strain>
        <tissue evidence="1">Whole body</tissue>
    </source>
</reference>
<gene>
    <name evidence="1" type="ORF">PUN28_018579</name>
</gene>
<dbReference type="EMBL" id="JADYXP020000023">
    <property type="protein sequence ID" value="KAL0102143.1"/>
    <property type="molecule type" value="Genomic_DNA"/>
</dbReference>
<comment type="caution">
    <text evidence="1">The sequence shown here is derived from an EMBL/GenBank/DDBJ whole genome shotgun (WGS) entry which is preliminary data.</text>
</comment>
<organism evidence="1 2">
    <name type="scientific">Cardiocondyla obscurior</name>
    <dbReference type="NCBI Taxonomy" id="286306"/>
    <lineage>
        <taxon>Eukaryota</taxon>
        <taxon>Metazoa</taxon>
        <taxon>Ecdysozoa</taxon>
        <taxon>Arthropoda</taxon>
        <taxon>Hexapoda</taxon>
        <taxon>Insecta</taxon>
        <taxon>Pterygota</taxon>
        <taxon>Neoptera</taxon>
        <taxon>Endopterygota</taxon>
        <taxon>Hymenoptera</taxon>
        <taxon>Apocrita</taxon>
        <taxon>Aculeata</taxon>
        <taxon>Formicoidea</taxon>
        <taxon>Formicidae</taxon>
        <taxon>Myrmicinae</taxon>
        <taxon>Cardiocondyla</taxon>
    </lineage>
</organism>